<protein>
    <submittedName>
        <fullName evidence="2">Periplasmic divalent cation tolerance protein</fullName>
    </submittedName>
</protein>
<gene>
    <name evidence="2" type="ORF">DFR41_1011328</name>
</gene>
<comment type="similarity">
    <text evidence="1">Belongs to the CutA family.</text>
</comment>
<dbReference type="GO" id="GO:0005507">
    <property type="term" value="F:copper ion binding"/>
    <property type="evidence" value="ECO:0007669"/>
    <property type="project" value="TreeGrafter"/>
</dbReference>
<dbReference type="Pfam" id="PF03091">
    <property type="entry name" value="CutA1"/>
    <property type="match status" value="1"/>
</dbReference>
<evidence type="ECO:0000256" key="1">
    <source>
        <dbReference type="ARBA" id="ARBA00010169"/>
    </source>
</evidence>
<dbReference type="STRING" id="433924.NS331_16995"/>
<keyword evidence="3" id="KW-1185">Reference proteome</keyword>
<evidence type="ECO:0000313" key="2">
    <source>
        <dbReference type="EMBL" id="RDI29567.1"/>
    </source>
</evidence>
<dbReference type="OrthoDB" id="37622at2"/>
<name>A0A370FPB1_9BURK</name>
<dbReference type="InterPro" id="IPR004323">
    <property type="entry name" value="Ion_tolerance_CutA"/>
</dbReference>
<reference evidence="2 3" key="1">
    <citation type="submission" date="2018-07" db="EMBL/GenBank/DDBJ databases">
        <title>Genomic Encyclopedia of Type Strains, Phase IV (KMG-IV): sequencing the most valuable type-strain genomes for metagenomic binning, comparative biology and taxonomic classification.</title>
        <authorList>
            <person name="Goeker M."/>
        </authorList>
    </citation>
    <scope>NUCLEOTIDE SEQUENCE [LARGE SCALE GENOMIC DNA]</scope>
    <source>
        <strain evidence="2 3">DSM 21352</strain>
    </source>
</reference>
<organism evidence="2 3">
    <name type="scientific">Pseudacidovorax intermedius</name>
    <dbReference type="NCBI Taxonomy" id="433924"/>
    <lineage>
        <taxon>Bacteria</taxon>
        <taxon>Pseudomonadati</taxon>
        <taxon>Pseudomonadota</taxon>
        <taxon>Betaproteobacteria</taxon>
        <taxon>Burkholderiales</taxon>
        <taxon>Comamonadaceae</taxon>
        <taxon>Pseudacidovorax</taxon>
    </lineage>
</organism>
<dbReference type="GO" id="GO:0010038">
    <property type="term" value="P:response to metal ion"/>
    <property type="evidence" value="ECO:0007669"/>
    <property type="project" value="InterPro"/>
</dbReference>
<comment type="caution">
    <text evidence="2">The sequence shown here is derived from an EMBL/GenBank/DDBJ whole genome shotgun (WGS) entry which is preliminary data.</text>
</comment>
<dbReference type="RefSeq" id="WP_114802097.1">
    <property type="nucleotide sequence ID" value="NZ_QQAV01000001.1"/>
</dbReference>
<accession>A0A370FPB1</accession>
<dbReference type="Gene3D" id="3.30.70.120">
    <property type="match status" value="1"/>
</dbReference>
<evidence type="ECO:0000313" key="3">
    <source>
        <dbReference type="Proteomes" id="UP000255265"/>
    </source>
</evidence>
<dbReference type="SUPFAM" id="SSF54913">
    <property type="entry name" value="GlnB-like"/>
    <property type="match status" value="1"/>
</dbReference>
<sequence>MTDTACVVMTTAGTEEEAEDLAGAMVEAGLAACVQIQRVRSVYRWEGETRREPEWLLICKTRAGRFEALQALIQERHSYAVPEVVQLPITAGLPAYLRWLAEATAEPPAAA</sequence>
<dbReference type="InterPro" id="IPR015867">
    <property type="entry name" value="N-reg_PII/ATP_PRibTrfase_C"/>
</dbReference>
<dbReference type="PANTHER" id="PTHR23419:SF8">
    <property type="entry name" value="FI09726P"/>
    <property type="match status" value="1"/>
</dbReference>
<dbReference type="PANTHER" id="PTHR23419">
    <property type="entry name" value="DIVALENT CATION TOLERANCE CUTA-RELATED"/>
    <property type="match status" value="1"/>
</dbReference>
<dbReference type="InterPro" id="IPR011322">
    <property type="entry name" value="N-reg_PII-like_a/b"/>
</dbReference>
<dbReference type="Proteomes" id="UP000255265">
    <property type="component" value="Unassembled WGS sequence"/>
</dbReference>
<dbReference type="AlphaFoldDB" id="A0A370FPB1"/>
<dbReference type="EMBL" id="QQAV01000001">
    <property type="protein sequence ID" value="RDI29567.1"/>
    <property type="molecule type" value="Genomic_DNA"/>
</dbReference>
<proteinExistence type="inferred from homology"/>